<proteinExistence type="predicted"/>
<sequence>MALNVIENVRVSPAIKSSDDSFSLSLTFFEIRWIKFHASQQVVFYRLTESSSSPQSFHSHILPKLKLSLSLVLSFYLPLTGRLTWAPQDPKPCIIVSKHDTVSLTVAETDADFSLLSGKGLRRPATAFHHLAPELTVSDDSATVLSLQITLFPNQGFCICIASHHSVVDATTSIAFMKSWAHISRLQEHGNSTESPLLPEDLTPSFDRTIINLPPGLESKMVSYLSKQSHNFKSLKPPPIDEIGTDIVRVSLDLTLEDVEQLRERVKNHSSRELHLSTFVIAYAYAWTCVVKAREGDANRPTLFCYTADFRSRLDPPLPATYFGSFVFPTGWFHYDARTFLEEDGFVRAVEILSDSVKGVGSRGIESFFEDFVEAKKKFKTGVQFGSVAGTTRLGIYGLDFGWGRPVKAEVVHIDRNEAFSMSERRDESGGVEIGVCLKKRESLTLLVPTDAMLFDLDMRYSLPMYISTLSLHALPLRLTISELRSLSNASYVPTFLPNASSVPINLSAFSGSVTLSSGQDWKETLRVPPPDTRYQTAGIYEMRFEKPSRIQEESIPIALTGSDFLLETKRHMKDCHDSSSNTRAGSSDFTGRQAVVRRVPSFCLQSSRPTILLILNSLQCEYAHVLFHVTSSSFVVLVIDYGVSLLAL</sequence>
<dbReference type="AlphaFoldDB" id="A0A0D3BBL4"/>
<keyword evidence="1" id="KW-0808">Transferase</keyword>
<dbReference type="Pfam" id="PF02458">
    <property type="entry name" value="Transferase"/>
    <property type="match status" value="1"/>
</dbReference>
<evidence type="ECO:0000256" key="1">
    <source>
        <dbReference type="ARBA" id="ARBA00022679"/>
    </source>
</evidence>
<dbReference type="eggNOG" id="KOG0326">
    <property type="taxonomic scope" value="Eukaryota"/>
</dbReference>
<dbReference type="InterPro" id="IPR023213">
    <property type="entry name" value="CAT-like_dom_sf"/>
</dbReference>
<dbReference type="GO" id="GO:0016747">
    <property type="term" value="F:acyltransferase activity, transferring groups other than amino-acyl groups"/>
    <property type="evidence" value="ECO:0007669"/>
    <property type="project" value="UniProtKB-ARBA"/>
</dbReference>
<dbReference type="Gramene" id="Bo3g068250.1">
    <property type="protein sequence ID" value="Bo3g068250.1"/>
    <property type="gene ID" value="Bo3g068250"/>
</dbReference>
<reference evidence="3 4" key="1">
    <citation type="journal article" date="2014" name="Genome Biol.">
        <title>Transcriptome and methylome profiling reveals relics of genome dominance in the mesopolyploid Brassica oleracea.</title>
        <authorList>
            <person name="Parkin I.A."/>
            <person name="Koh C."/>
            <person name="Tang H."/>
            <person name="Robinson S.J."/>
            <person name="Kagale S."/>
            <person name="Clarke W.E."/>
            <person name="Town C.D."/>
            <person name="Nixon J."/>
            <person name="Krishnakumar V."/>
            <person name="Bidwell S.L."/>
            <person name="Denoeud F."/>
            <person name="Belcram H."/>
            <person name="Links M.G."/>
            <person name="Just J."/>
            <person name="Clarke C."/>
            <person name="Bender T."/>
            <person name="Huebert T."/>
            <person name="Mason A.S."/>
            <person name="Pires J.C."/>
            <person name="Barker G."/>
            <person name="Moore J."/>
            <person name="Walley P.G."/>
            <person name="Manoli S."/>
            <person name="Batley J."/>
            <person name="Edwards D."/>
            <person name="Nelson M.N."/>
            <person name="Wang X."/>
            <person name="Paterson A.H."/>
            <person name="King G."/>
            <person name="Bancroft I."/>
            <person name="Chalhoub B."/>
            <person name="Sharpe A.G."/>
        </authorList>
    </citation>
    <scope>NUCLEOTIDE SEQUENCE</scope>
    <source>
        <strain evidence="3 4">cv. TO1000</strain>
    </source>
</reference>
<evidence type="ECO:0000256" key="2">
    <source>
        <dbReference type="ARBA" id="ARBA00023315"/>
    </source>
</evidence>
<reference evidence="3" key="2">
    <citation type="submission" date="2015-03" db="UniProtKB">
        <authorList>
            <consortium name="EnsemblPlants"/>
        </authorList>
    </citation>
    <scope>IDENTIFICATION</scope>
</reference>
<keyword evidence="2" id="KW-0012">Acyltransferase</keyword>
<name>A0A0D3BBL4_BRAOL</name>
<protein>
    <submittedName>
        <fullName evidence="3">Uncharacterized protein</fullName>
    </submittedName>
</protein>
<evidence type="ECO:0000313" key="3">
    <source>
        <dbReference type="EnsemblPlants" id="Bo3g068250.1"/>
    </source>
</evidence>
<evidence type="ECO:0000313" key="4">
    <source>
        <dbReference type="Proteomes" id="UP000032141"/>
    </source>
</evidence>
<dbReference type="PANTHER" id="PTHR31625">
    <property type="match status" value="1"/>
</dbReference>
<keyword evidence="4" id="KW-1185">Reference proteome</keyword>
<dbReference type="Proteomes" id="UP000032141">
    <property type="component" value="Chromosome C3"/>
</dbReference>
<accession>A0A0D3BBL4</accession>
<dbReference type="HOGENOM" id="CLU_014546_7_2_1"/>
<dbReference type="Gene3D" id="3.30.559.10">
    <property type="entry name" value="Chloramphenicol acetyltransferase-like domain"/>
    <property type="match status" value="2"/>
</dbReference>
<dbReference type="EnsemblPlants" id="Bo3g068250.1">
    <property type="protein sequence ID" value="Bo3g068250.1"/>
    <property type="gene ID" value="Bo3g068250"/>
</dbReference>
<dbReference type="OMA" id="FFEIRWI"/>
<organism evidence="3 4">
    <name type="scientific">Brassica oleracea var. oleracea</name>
    <dbReference type="NCBI Taxonomy" id="109376"/>
    <lineage>
        <taxon>Eukaryota</taxon>
        <taxon>Viridiplantae</taxon>
        <taxon>Streptophyta</taxon>
        <taxon>Embryophyta</taxon>
        <taxon>Tracheophyta</taxon>
        <taxon>Spermatophyta</taxon>
        <taxon>Magnoliopsida</taxon>
        <taxon>eudicotyledons</taxon>
        <taxon>Gunneridae</taxon>
        <taxon>Pentapetalae</taxon>
        <taxon>rosids</taxon>
        <taxon>malvids</taxon>
        <taxon>Brassicales</taxon>
        <taxon>Brassicaceae</taxon>
        <taxon>Brassiceae</taxon>
        <taxon>Brassica</taxon>
    </lineage>
</organism>
<dbReference type="InterPro" id="IPR051504">
    <property type="entry name" value="Plant_metabolite_acyltrans"/>
</dbReference>